<comment type="caution">
    <text evidence="1">The sequence shown here is derived from an EMBL/GenBank/DDBJ whole genome shotgun (WGS) entry which is preliminary data.</text>
</comment>
<sequence length="117" mass="13481">MKRRVAGFQKSQAFVPSAYPTKTHFVLRASRARREFLRTWTKARQPKMRKCETSGTEPYQATWGVLPESEDVGILLRTWIYAETARAQNVFGKCASSNMAVMASWMVRFARSAIPFW</sequence>
<organism evidence="1 2">
    <name type="scientific">Phanerochaete sordida</name>
    <dbReference type="NCBI Taxonomy" id="48140"/>
    <lineage>
        <taxon>Eukaryota</taxon>
        <taxon>Fungi</taxon>
        <taxon>Dikarya</taxon>
        <taxon>Basidiomycota</taxon>
        <taxon>Agaricomycotina</taxon>
        <taxon>Agaricomycetes</taxon>
        <taxon>Polyporales</taxon>
        <taxon>Phanerochaetaceae</taxon>
        <taxon>Phanerochaete</taxon>
    </lineage>
</organism>
<gene>
    <name evidence="1" type="ORF">PsYK624_153140</name>
</gene>
<evidence type="ECO:0000313" key="1">
    <source>
        <dbReference type="EMBL" id="GJE99073.1"/>
    </source>
</evidence>
<dbReference type="AlphaFoldDB" id="A0A9P3LKX2"/>
<accession>A0A9P3LKX2</accession>
<proteinExistence type="predicted"/>
<dbReference type="Proteomes" id="UP000703269">
    <property type="component" value="Unassembled WGS sequence"/>
</dbReference>
<dbReference type="EMBL" id="BPQB01000100">
    <property type="protein sequence ID" value="GJE99073.1"/>
    <property type="molecule type" value="Genomic_DNA"/>
</dbReference>
<evidence type="ECO:0000313" key="2">
    <source>
        <dbReference type="Proteomes" id="UP000703269"/>
    </source>
</evidence>
<keyword evidence="2" id="KW-1185">Reference proteome</keyword>
<reference evidence="1 2" key="1">
    <citation type="submission" date="2021-08" db="EMBL/GenBank/DDBJ databases">
        <title>Draft Genome Sequence of Phanerochaete sordida strain YK-624.</title>
        <authorList>
            <person name="Mori T."/>
            <person name="Dohra H."/>
            <person name="Suzuki T."/>
            <person name="Kawagishi H."/>
            <person name="Hirai H."/>
        </authorList>
    </citation>
    <scope>NUCLEOTIDE SEQUENCE [LARGE SCALE GENOMIC DNA]</scope>
    <source>
        <strain evidence="1 2">YK-624</strain>
    </source>
</reference>
<name>A0A9P3LKX2_9APHY</name>
<protein>
    <submittedName>
        <fullName evidence="1">Uncharacterized protein</fullName>
    </submittedName>
</protein>